<evidence type="ECO:0000313" key="2">
    <source>
        <dbReference type="EMBL" id="MBB5872881.1"/>
    </source>
</evidence>
<accession>A0A841C1Y6</accession>
<feature type="transmembrane region" description="Helical" evidence="1">
    <location>
        <begin position="12"/>
        <end position="34"/>
    </location>
</feature>
<protein>
    <submittedName>
        <fullName evidence="2">Uncharacterized protein</fullName>
    </submittedName>
</protein>
<keyword evidence="1" id="KW-1133">Transmembrane helix</keyword>
<evidence type="ECO:0000313" key="3">
    <source>
        <dbReference type="Proteomes" id="UP000587527"/>
    </source>
</evidence>
<evidence type="ECO:0000256" key="1">
    <source>
        <dbReference type="SAM" id="Phobius"/>
    </source>
</evidence>
<organism evidence="2 3">
    <name type="scientific">Allocatelliglobosispora scoriae</name>
    <dbReference type="NCBI Taxonomy" id="643052"/>
    <lineage>
        <taxon>Bacteria</taxon>
        <taxon>Bacillati</taxon>
        <taxon>Actinomycetota</taxon>
        <taxon>Actinomycetes</taxon>
        <taxon>Micromonosporales</taxon>
        <taxon>Micromonosporaceae</taxon>
        <taxon>Allocatelliglobosispora</taxon>
    </lineage>
</organism>
<keyword evidence="1" id="KW-0472">Membrane</keyword>
<dbReference type="EMBL" id="JACHMN010000003">
    <property type="protein sequence ID" value="MBB5872881.1"/>
    <property type="molecule type" value="Genomic_DNA"/>
</dbReference>
<comment type="caution">
    <text evidence="2">The sequence shown here is derived from an EMBL/GenBank/DDBJ whole genome shotgun (WGS) entry which is preliminary data.</text>
</comment>
<gene>
    <name evidence="2" type="ORF">F4553_006315</name>
</gene>
<reference evidence="2 3" key="1">
    <citation type="submission" date="2020-08" db="EMBL/GenBank/DDBJ databases">
        <title>Sequencing the genomes of 1000 actinobacteria strains.</title>
        <authorList>
            <person name="Klenk H.-P."/>
        </authorList>
    </citation>
    <scope>NUCLEOTIDE SEQUENCE [LARGE SCALE GENOMIC DNA]</scope>
    <source>
        <strain evidence="2 3">DSM 45362</strain>
    </source>
</reference>
<sequence>MADLAADRPALLRLGEIAIAVAAILLLVVVLVWLRNKPRLSGSLELSWLAQGPLGPNDVLSMQGTIPLWGWRRRIGGKLAQHGSPGVAVTAPGSGFVRCRNITTGKSTDRQLEIEYWPRRMDGRRDVRRCDPRSSVTINGVLFFWSDEP</sequence>
<keyword evidence="3" id="KW-1185">Reference proteome</keyword>
<keyword evidence="1" id="KW-0812">Transmembrane</keyword>
<dbReference type="AlphaFoldDB" id="A0A841C1Y6"/>
<dbReference type="RefSeq" id="WP_184843175.1">
    <property type="nucleotide sequence ID" value="NZ_JACHMN010000003.1"/>
</dbReference>
<name>A0A841C1Y6_9ACTN</name>
<proteinExistence type="predicted"/>
<dbReference type="Proteomes" id="UP000587527">
    <property type="component" value="Unassembled WGS sequence"/>
</dbReference>